<protein>
    <recommendedName>
        <fullName evidence="1">chorismate mutase</fullName>
        <ecNumber evidence="1">5.4.99.5</ecNumber>
    </recommendedName>
</protein>
<dbReference type="SUPFAM" id="SSF48600">
    <property type="entry name" value="Chorismate mutase II"/>
    <property type="match status" value="1"/>
</dbReference>
<evidence type="ECO:0000256" key="2">
    <source>
        <dbReference type="SAM" id="MobiDB-lite"/>
    </source>
</evidence>
<dbReference type="GO" id="GO:0046417">
    <property type="term" value="P:chorismate metabolic process"/>
    <property type="evidence" value="ECO:0007669"/>
    <property type="project" value="InterPro"/>
</dbReference>
<evidence type="ECO:0000256" key="1">
    <source>
        <dbReference type="ARBA" id="ARBA00012404"/>
    </source>
</evidence>
<keyword evidence="5" id="KW-1185">Reference proteome</keyword>
<feature type="region of interest" description="Disordered" evidence="2">
    <location>
        <begin position="267"/>
        <end position="288"/>
    </location>
</feature>
<dbReference type="GO" id="GO:0004106">
    <property type="term" value="F:chorismate mutase activity"/>
    <property type="evidence" value="ECO:0007669"/>
    <property type="project" value="UniProtKB-EC"/>
</dbReference>
<reference evidence="5" key="1">
    <citation type="submission" date="2020-01" db="EMBL/GenBank/DDBJ databases">
        <authorList>
            <person name="Fang Y."/>
            <person name="Sun R."/>
            <person name="Nie L."/>
            <person name="He J."/>
            <person name="Hao L."/>
            <person name="Wang L."/>
            <person name="Su S."/>
            <person name="Lv E."/>
            <person name="Zhang Z."/>
            <person name="Xie R."/>
            <person name="Liu H."/>
        </authorList>
    </citation>
    <scope>NUCLEOTIDE SEQUENCE [LARGE SCALE GENOMIC DNA]</scope>
    <source>
        <strain evidence="5">XCT-53</strain>
    </source>
</reference>
<evidence type="ECO:0000313" key="4">
    <source>
        <dbReference type="EMBL" id="NBN80332.1"/>
    </source>
</evidence>
<dbReference type="EC" id="5.4.99.5" evidence="1"/>
<dbReference type="EMBL" id="JAABLQ010000004">
    <property type="protein sequence ID" value="NBN80332.1"/>
    <property type="molecule type" value="Genomic_DNA"/>
</dbReference>
<dbReference type="InterPro" id="IPR002701">
    <property type="entry name" value="CM_II_prokaryot"/>
</dbReference>
<dbReference type="GO" id="GO:0005737">
    <property type="term" value="C:cytoplasm"/>
    <property type="evidence" value="ECO:0007669"/>
    <property type="project" value="InterPro"/>
</dbReference>
<dbReference type="InterPro" id="IPR010957">
    <property type="entry name" value="G/b/e-P-prot_chorismate_mutase"/>
</dbReference>
<gene>
    <name evidence="4" type="primary">pheA</name>
    <name evidence="4" type="ORF">GWI72_18790</name>
</gene>
<dbReference type="Proteomes" id="UP000586722">
    <property type="component" value="Unassembled WGS sequence"/>
</dbReference>
<organism evidence="4 5">
    <name type="scientific">Pannonibacter tanglangensis</name>
    <dbReference type="NCBI Taxonomy" id="2750084"/>
    <lineage>
        <taxon>Bacteria</taxon>
        <taxon>Pseudomonadati</taxon>
        <taxon>Pseudomonadota</taxon>
        <taxon>Alphaproteobacteria</taxon>
        <taxon>Hyphomicrobiales</taxon>
        <taxon>Stappiaceae</taxon>
        <taxon>Pannonibacter</taxon>
    </lineage>
</organism>
<dbReference type="RefSeq" id="WP_161709628.1">
    <property type="nucleotide sequence ID" value="NZ_JAABLQ010000004.1"/>
</dbReference>
<feature type="domain" description="Chorismate mutase" evidence="3">
    <location>
        <begin position="5"/>
        <end position="97"/>
    </location>
</feature>
<comment type="caution">
    <text evidence="4">The sequence shown here is derived from an EMBL/GenBank/DDBJ whole genome shotgun (WGS) entry which is preliminary data.</text>
</comment>
<dbReference type="PROSITE" id="PS51168">
    <property type="entry name" value="CHORISMATE_MUT_2"/>
    <property type="match status" value="1"/>
</dbReference>
<name>A0A7X5F5V7_9HYPH</name>
<dbReference type="GO" id="GO:0009094">
    <property type="term" value="P:L-phenylalanine biosynthetic process"/>
    <property type="evidence" value="ECO:0007669"/>
    <property type="project" value="InterPro"/>
</dbReference>
<sequence length="288" mass="31081">MTTDQAPSPALDALRQRIDTIDAELHRLLMERVRVIDGIVAAKRASGADGVMFRPDREADMMRRMVERHAGTLPLTSVEHIWREIITACTRLQGDFRVFIDGSADVADMRDLARFYFGFSVEMDCPGDASDVVGTVAASHSDLGLVALTERSEIPWWRGLGLEGAQIIARLPFLVAHERPADLDGLVISRPVPNAGEPDTRVFDARWTGLLPGSLMNTGIEVLSFFRTADGVDALLAASGEMSEADVLALCAAAGAEPDVIRPVGGYASPIDIETDSDGDEDFDTGAD</sequence>
<feature type="compositionally biased region" description="Acidic residues" evidence="2">
    <location>
        <begin position="273"/>
        <end position="288"/>
    </location>
</feature>
<dbReference type="SMART" id="SM00830">
    <property type="entry name" value="CM_2"/>
    <property type="match status" value="1"/>
</dbReference>
<keyword evidence="4" id="KW-0413">Isomerase</keyword>
<accession>A0A7X5F5V7</accession>
<dbReference type="InterPro" id="IPR036979">
    <property type="entry name" value="CM_dom_sf"/>
</dbReference>
<dbReference type="InterPro" id="IPR036263">
    <property type="entry name" value="Chorismate_II_sf"/>
</dbReference>
<dbReference type="Pfam" id="PF01817">
    <property type="entry name" value="CM_2"/>
    <property type="match status" value="1"/>
</dbReference>
<dbReference type="Gene3D" id="1.20.59.10">
    <property type="entry name" value="Chorismate mutase"/>
    <property type="match status" value="1"/>
</dbReference>
<dbReference type="AlphaFoldDB" id="A0A7X5F5V7"/>
<dbReference type="NCBIfam" id="TIGR01807">
    <property type="entry name" value="CM_P2"/>
    <property type="match status" value="1"/>
</dbReference>
<proteinExistence type="predicted"/>
<evidence type="ECO:0000259" key="3">
    <source>
        <dbReference type="PROSITE" id="PS51168"/>
    </source>
</evidence>
<evidence type="ECO:0000313" key="5">
    <source>
        <dbReference type="Proteomes" id="UP000586722"/>
    </source>
</evidence>